<protein>
    <submittedName>
        <fullName evidence="1">Uncharacterized protein</fullName>
    </submittedName>
</protein>
<evidence type="ECO:0000313" key="1">
    <source>
        <dbReference type="EMBL" id="CAJ1377277.1"/>
    </source>
</evidence>
<keyword evidence="2" id="KW-1185">Reference proteome</keyword>
<dbReference type="Proteomes" id="UP001178507">
    <property type="component" value="Unassembled WGS sequence"/>
</dbReference>
<proteinExistence type="predicted"/>
<reference evidence="1" key="1">
    <citation type="submission" date="2023-08" db="EMBL/GenBank/DDBJ databases">
        <authorList>
            <person name="Chen Y."/>
            <person name="Shah S."/>
            <person name="Dougan E. K."/>
            <person name="Thang M."/>
            <person name="Chan C."/>
        </authorList>
    </citation>
    <scope>NUCLEOTIDE SEQUENCE</scope>
</reference>
<name>A0AA36HXR0_9DINO</name>
<organism evidence="1 2">
    <name type="scientific">Effrenium voratum</name>
    <dbReference type="NCBI Taxonomy" id="2562239"/>
    <lineage>
        <taxon>Eukaryota</taxon>
        <taxon>Sar</taxon>
        <taxon>Alveolata</taxon>
        <taxon>Dinophyceae</taxon>
        <taxon>Suessiales</taxon>
        <taxon>Symbiodiniaceae</taxon>
        <taxon>Effrenium</taxon>
    </lineage>
</organism>
<sequence length="141" mass="15198">MGSKMLNSFVTARKRVSQLQMAADCHVKSKVTWQAVIEELSTQKMCRPFGRAAPCKPWNFAIPLKYSSPLSFQVGLAVFREDAQPAFWCSQETCLGRLPGTVGPKKSCEGIDHPGHAARPGKLDLSSAATGQLGDGNCCLG</sequence>
<comment type="caution">
    <text evidence="1">The sequence shown here is derived from an EMBL/GenBank/DDBJ whole genome shotgun (WGS) entry which is preliminary data.</text>
</comment>
<dbReference type="EMBL" id="CAUJNA010000452">
    <property type="protein sequence ID" value="CAJ1377277.1"/>
    <property type="molecule type" value="Genomic_DNA"/>
</dbReference>
<gene>
    <name evidence="1" type="ORF">EVOR1521_LOCUS6118</name>
</gene>
<evidence type="ECO:0000313" key="2">
    <source>
        <dbReference type="Proteomes" id="UP001178507"/>
    </source>
</evidence>
<accession>A0AA36HXR0</accession>
<dbReference type="AlphaFoldDB" id="A0AA36HXR0"/>